<dbReference type="Gramene" id="MELO3C028387.2.1">
    <property type="protein sequence ID" value="MELO3C028387.2.1"/>
    <property type="gene ID" value="MELO3C028387.2"/>
</dbReference>
<name>A0A9I9E428_CUCME</name>
<organism evidence="1">
    <name type="scientific">Cucumis melo</name>
    <name type="common">Muskmelon</name>
    <dbReference type="NCBI Taxonomy" id="3656"/>
    <lineage>
        <taxon>Eukaryota</taxon>
        <taxon>Viridiplantae</taxon>
        <taxon>Streptophyta</taxon>
        <taxon>Embryophyta</taxon>
        <taxon>Tracheophyta</taxon>
        <taxon>Spermatophyta</taxon>
        <taxon>Magnoliopsida</taxon>
        <taxon>eudicotyledons</taxon>
        <taxon>Gunneridae</taxon>
        <taxon>Pentapetalae</taxon>
        <taxon>rosids</taxon>
        <taxon>fabids</taxon>
        <taxon>Cucurbitales</taxon>
        <taxon>Cucurbitaceae</taxon>
        <taxon>Benincaseae</taxon>
        <taxon>Cucumis</taxon>
    </lineage>
</organism>
<reference evidence="1" key="1">
    <citation type="submission" date="2023-03" db="UniProtKB">
        <authorList>
            <consortium name="EnsemblPlants"/>
        </authorList>
    </citation>
    <scope>IDENTIFICATION</scope>
</reference>
<evidence type="ECO:0000313" key="1">
    <source>
        <dbReference type="EnsemblPlants" id="MELO3C028387.2.1"/>
    </source>
</evidence>
<protein>
    <submittedName>
        <fullName evidence="1">Uncharacterized protein</fullName>
    </submittedName>
</protein>
<accession>A0A9I9E428</accession>
<sequence length="43" mass="4679">QLAVRGPHCEATTTKTKEAVLALSEKKEKIEENGGGAVGWRRE</sequence>
<dbReference type="EnsemblPlants" id="MELO3C028387.2.1">
    <property type="protein sequence ID" value="MELO3C028387.2.1"/>
    <property type="gene ID" value="MELO3C028387.2"/>
</dbReference>
<proteinExistence type="predicted"/>
<dbReference type="AlphaFoldDB" id="A0A9I9E428"/>